<protein>
    <submittedName>
        <fullName evidence="9">RNA polymerase sigma-70 factor, ECF subfamily</fullName>
    </submittedName>
</protein>
<dbReference type="SUPFAM" id="SSF88946">
    <property type="entry name" value="Sigma2 domain of RNA polymerase sigma factors"/>
    <property type="match status" value="1"/>
</dbReference>
<dbReference type="InterPro" id="IPR039425">
    <property type="entry name" value="RNA_pol_sigma-70-like"/>
</dbReference>
<organism evidence="9 10">
    <name type="scientific">Myxococcus fulvus</name>
    <dbReference type="NCBI Taxonomy" id="33"/>
    <lineage>
        <taxon>Bacteria</taxon>
        <taxon>Pseudomonadati</taxon>
        <taxon>Myxococcota</taxon>
        <taxon>Myxococcia</taxon>
        <taxon>Myxococcales</taxon>
        <taxon>Cystobacterineae</taxon>
        <taxon>Myxococcaceae</taxon>
        <taxon>Myxococcus</taxon>
    </lineage>
</organism>
<feature type="domain" description="RNA polymerase sigma-70 region 2" evidence="7">
    <location>
        <begin position="40"/>
        <end position="103"/>
    </location>
</feature>
<dbReference type="InterPro" id="IPR004037">
    <property type="entry name" value="Ribosomal_eL8-like_CS"/>
</dbReference>
<evidence type="ECO:0000259" key="7">
    <source>
        <dbReference type="Pfam" id="PF04542"/>
    </source>
</evidence>
<dbReference type="CDD" id="cd06171">
    <property type="entry name" value="Sigma70_r4"/>
    <property type="match status" value="1"/>
</dbReference>
<dbReference type="NCBIfam" id="TIGR02937">
    <property type="entry name" value="sigma70-ECF"/>
    <property type="match status" value="1"/>
</dbReference>
<comment type="caution">
    <text evidence="9">The sequence shown here is derived from an EMBL/GenBank/DDBJ whole genome shotgun (WGS) entry which is preliminary data.</text>
</comment>
<evidence type="ECO:0000256" key="4">
    <source>
        <dbReference type="ARBA" id="ARBA00023082"/>
    </source>
</evidence>
<name>A0ABY1CGL1_MYXFU</name>
<dbReference type="PANTHER" id="PTHR43133">
    <property type="entry name" value="RNA POLYMERASE ECF-TYPE SIGMA FACTO"/>
    <property type="match status" value="1"/>
</dbReference>
<evidence type="ECO:0000313" key="10">
    <source>
        <dbReference type="Proteomes" id="UP000183760"/>
    </source>
</evidence>
<dbReference type="InterPro" id="IPR013249">
    <property type="entry name" value="RNA_pol_sigma70_r4_t2"/>
</dbReference>
<dbReference type="PANTHER" id="PTHR43133:SF8">
    <property type="entry name" value="RNA POLYMERASE SIGMA FACTOR HI_1459-RELATED"/>
    <property type="match status" value="1"/>
</dbReference>
<dbReference type="SUPFAM" id="SSF88659">
    <property type="entry name" value="Sigma3 and sigma4 domains of RNA polymerase sigma factors"/>
    <property type="match status" value="1"/>
</dbReference>
<dbReference type="InterPro" id="IPR014284">
    <property type="entry name" value="RNA_pol_sigma-70_dom"/>
</dbReference>
<dbReference type="PROSITE" id="PS01082">
    <property type="entry name" value="RIBOSOMAL_L7AE"/>
    <property type="match status" value="1"/>
</dbReference>
<comment type="similarity">
    <text evidence="1">Belongs to the eukaryotic ribosomal protein eL8 family.</text>
</comment>
<dbReference type="InterPro" id="IPR013325">
    <property type="entry name" value="RNA_pol_sigma_r2"/>
</dbReference>
<evidence type="ECO:0000256" key="1">
    <source>
        <dbReference type="ARBA" id="ARBA00007337"/>
    </source>
</evidence>
<evidence type="ECO:0000313" key="9">
    <source>
        <dbReference type="EMBL" id="SEU00914.1"/>
    </source>
</evidence>
<sequence length="201" mass="22235">MEPMTSTGPEAIGRARPGVDPRIQAAIQGRKEAAESLLLELLPRVRNLVRYLVHGDGDVEDIAQESLIALLRGLPSYRGEGQFHSWADRVVARTTFAWLRRLRGTEARRGEEPAELMAVPSEDAPPDEYVHRRRMVMLLDRIPDEQRHAMVLHHVLGMSVPEVSDELGIPFETIRSRLRLGRTALRALATDAGGAPEGGAA</sequence>
<evidence type="ECO:0000259" key="8">
    <source>
        <dbReference type="Pfam" id="PF08281"/>
    </source>
</evidence>
<dbReference type="Gene3D" id="1.10.10.10">
    <property type="entry name" value="Winged helix-like DNA-binding domain superfamily/Winged helix DNA-binding domain"/>
    <property type="match status" value="1"/>
</dbReference>
<feature type="domain" description="RNA polymerase sigma factor 70 region 4 type 2" evidence="8">
    <location>
        <begin position="133"/>
        <end position="185"/>
    </location>
</feature>
<dbReference type="Proteomes" id="UP000183760">
    <property type="component" value="Unassembled WGS sequence"/>
</dbReference>
<dbReference type="InterPro" id="IPR036388">
    <property type="entry name" value="WH-like_DNA-bd_sf"/>
</dbReference>
<evidence type="ECO:0000256" key="5">
    <source>
        <dbReference type="ARBA" id="ARBA00023125"/>
    </source>
</evidence>
<keyword evidence="6" id="KW-0804">Transcription</keyword>
<dbReference type="EMBL" id="FOIB01000004">
    <property type="protein sequence ID" value="SEU00914.1"/>
    <property type="molecule type" value="Genomic_DNA"/>
</dbReference>
<keyword evidence="5" id="KW-0238">DNA-binding</keyword>
<keyword evidence="4" id="KW-0731">Sigma factor</keyword>
<dbReference type="InterPro" id="IPR007627">
    <property type="entry name" value="RNA_pol_sigma70_r2"/>
</dbReference>
<reference evidence="9 10" key="1">
    <citation type="submission" date="2016-10" db="EMBL/GenBank/DDBJ databases">
        <authorList>
            <person name="Varghese N."/>
            <person name="Submissions S."/>
        </authorList>
    </citation>
    <scope>NUCLEOTIDE SEQUENCE [LARGE SCALE GENOMIC DNA]</scope>
    <source>
        <strain evidence="9 10">DSM 16525</strain>
    </source>
</reference>
<evidence type="ECO:0000256" key="6">
    <source>
        <dbReference type="ARBA" id="ARBA00023163"/>
    </source>
</evidence>
<comment type="similarity">
    <text evidence="2">Belongs to the sigma-70 factor family. ECF subfamily.</text>
</comment>
<keyword evidence="3" id="KW-0805">Transcription regulation</keyword>
<dbReference type="Pfam" id="PF04542">
    <property type="entry name" value="Sigma70_r2"/>
    <property type="match status" value="1"/>
</dbReference>
<accession>A0ABY1CGL1</accession>
<dbReference type="Gene3D" id="1.10.1740.10">
    <property type="match status" value="1"/>
</dbReference>
<evidence type="ECO:0000256" key="3">
    <source>
        <dbReference type="ARBA" id="ARBA00023015"/>
    </source>
</evidence>
<gene>
    <name evidence="9" type="ORF">SAMN05443572_104332</name>
</gene>
<dbReference type="InterPro" id="IPR013324">
    <property type="entry name" value="RNA_pol_sigma_r3/r4-like"/>
</dbReference>
<dbReference type="Pfam" id="PF08281">
    <property type="entry name" value="Sigma70_r4_2"/>
    <property type="match status" value="1"/>
</dbReference>
<proteinExistence type="inferred from homology"/>
<evidence type="ECO:0000256" key="2">
    <source>
        <dbReference type="ARBA" id="ARBA00010641"/>
    </source>
</evidence>
<keyword evidence="10" id="KW-1185">Reference proteome</keyword>